<keyword evidence="4 13" id="KW-0732">Signal</keyword>
<dbReference type="GeneID" id="102215651"/>
<evidence type="ECO:0000259" key="14">
    <source>
        <dbReference type="PROSITE" id="PS50835"/>
    </source>
</evidence>
<evidence type="ECO:0000256" key="9">
    <source>
        <dbReference type="ARBA" id="ARBA00023180"/>
    </source>
</evidence>
<dbReference type="GO" id="GO:0042130">
    <property type="term" value="P:negative regulation of T cell proliferation"/>
    <property type="evidence" value="ECO:0007669"/>
    <property type="project" value="TreeGrafter"/>
</dbReference>
<dbReference type="PANTHER" id="PTHR25466">
    <property type="entry name" value="T-LYMPHOCYTE ACTIVATION ANTIGEN"/>
    <property type="match status" value="1"/>
</dbReference>
<keyword evidence="6 12" id="KW-0472">Membrane</keyword>
<organism evidence="15 16">
    <name type="scientific">Pundamilia nyererei</name>
    <dbReference type="NCBI Taxonomy" id="303518"/>
    <lineage>
        <taxon>Eukaryota</taxon>
        <taxon>Metazoa</taxon>
        <taxon>Chordata</taxon>
        <taxon>Craniata</taxon>
        <taxon>Vertebrata</taxon>
        <taxon>Euteleostomi</taxon>
        <taxon>Actinopterygii</taxon>
        <taxon>Neopterygii</taxon>
        <taxon>Teleostei</taxon>
        <taxon>Neoteleostei</taxon>
        <taxon>Acanthomorphata</taxon>
        <taxon>Ovalentaria</taxon>
        <taxon>Cichlomorphae</taxon>
        <taxon>Cichliformes</taxon>
        <taxon>Cichlidae</taxon>
        <taxon>African cichlids</taxon>
        <taxon>Pseudocrenilabrinae</taxon>
        <taxon>Haplochromini</taxon>
        <taxon>Pundamilia</taxon>
    </lineage>
</organism>
<evidence type="ECO:0000256" key="11">
    <source>
        <dbReference type="SAM" id="MobiDB-lite"/>
    </source>
</evidence>
<feature type="domain" description="Ig-like" evidence="14">
    <location>
        <begin position="145"/>
        <end position="236"/>
    </location>
</feature>
<dbReference type="InterPro" id="IPR053896">
    <property type="entry name" value="BTN3A2-like_Ig-C"/>
</dbReference>
<keyword evidence="8" id="KW-0675">Receptor</keyword>
<comment type="subcellular location">
    <subcellularLocation>
        <location evidence="1">Cell membrane</location>
        <topology evidence="1">Single-pass type I membrane protein</topology>
    </subcellularLocation>
</comment>
<dbReference type="InterPro" id="IPR036179">
    <property type="entry name" value="Ig-like_dom_sf"/>
</dbReference>
<dbReference type="GO" id="GO:0006955">
    <property type="term" value="P:immune response"/>
    <property type="evidence" value="ECO:0007669"/>
    <property type="project" value="TreeGrafter"/>
</dbReference>
<dbReference type="Gene3D" id="2.60.40.10">
    <property type="entry name" value="Immunoglobulins"/>
    <property type="match status" value="2"/>
</dbReference>
<evidence type="ECO:0000313" key="15">
    <source>
        <dbReference type="Proteomes" id="UP000695023"/>
    </source>
</evidence>
<dbReference type="PANTHER" id="PTHR25466:SF14">
    <property type="entry name" value="BUTYROPHILIN SUBFAMILY 2 MEMBER A2-LIKE-RELATED"/>
    <property type="match status" value="1"/>
</dbReference>
<dbReference type="AlphaFoldDB" id="A0A9Y6JBK9"/>
<keyword evidence="5 12" id="KW-1133">Transmembrane helix</keyword>
<dbReference type="Pfam" id="PF07686">
    <property type="entry name" value="V-set"/>
    <property type="match status" value="1"/>
</dbReference>
<reference evidence="16" key="1">
    <citation type="submission" date="2025-08" db="UniProtKB">
        <authorList>
            <consortium name="RefSeq"/>
        </authorList>
    </citation>
    <scope>IDENTIFICATION</scope>
</reference>
<keyword evidence="2" id="KW-1003">Cell membrane</keyword>
<keyword evidence="10" id="KW-0393">Immunoglobulin domain</keyword>
<dbReference type="Proteomes" id="UP000695023">
    <property type="component" value="Unplaced"/>
</dbReference>
<keyword evidence="9" id="KW-0325">Glycoprotein</keyword>
<dbReference type="GO" id="GO:0031295">
    <property type="term" value="P:T cell costimulation"/>
    <property type="evidence" value="ECO:0007669"/>
    <property type="project" value="TreeGrafter"/>
</dbReference>
<dbReference type="GO" id="GO:0007166">
    <property type="term" value="P:cell surface receptor signaling pathway"/>
    <property type="evidence" value="ECO:0007669"/>
    <property type="project" value="TreeGrafter"/>
</dbReference>
<evidence type="ECO:0000313" key="16">
    <source>
        <dbReference type="RefSeq" id="XP_013767077.1"/>
    </source>
</evidence>
<gene>
    <name evidence="16" type="primary">LOC102215651</name>
</gene>
<feature type="region of interest" description="Disordered" evidence="11">
    <location>
        <begin position="289"/>
        <end position="319"/>
    </location>
</feature>
<dbReference type="GO" id="GO:0071222">
    <property type="term" value="P:cellular response to lipopolysaccharide"/>
    <property type="evidence" value="ECO:0007669"/>
    <property type="project" value="TreeGrafter"/>
</dbReference>
<dbReference type="GO" id="GO:0009897">
    <property type="term" value="C:external side of plasma membrane"/>
    <property type="evidence" value="ECO:0007669"/>
    <property type="project" value="TreeGrafter"/>
</dbReference>
<dbReference type="Pfam" id="PF22705">
    <property type="entry name" value="C2-set_3"/>
    <property type="match status" value="1"/>
</dbReference>
<feature type="transmembrane region" description="Helical" evidence="12">
    <location>
        <begin position="260"/>
        <end position="280"/>
    </location>
</feature>
<dbReference type="InterPro" id="IPR007110">
    <property type="entry name" value="Ig-like_dom"/>
</dbReference>
<feature type="chain" id="PRO_5041405891" evidence="13">
    <location>
        <begin position="22"/>
        <end position="408"/>
    </location>
</feature>
<keyword evidence="3 12" id="KW-0812">Transmembrane</keyword>
<sequence>MASGGTLLFIFTALCVTAVKSGFVKVECKAENVGQYGQQSLLECVIKTSTDIKDPTIRMVAWKKLTSPEDEGDPVLGFNRRKLDRPKRGYRFAEPSWNEKNMNVSLLITNTAVADDGYYKCIVITDRGDGNKVTNLKVQAKYSISTVYSIPEKIVPNTDSTLVCESRGGYPQGTIRWFDEEKHDWTKSAKMEAKQSDDGLFQLTSRLSLSRGSTFSKYICAVFNASGGKEDEKTFDTNIPPPSARESPGQFSNKVEIYKIVVPLVVIGSLIVCGLLIYGWQSREITNKPNRELQTTTEKRRLPGGNREHNTTEHPKEPCSRQKALLSTAEERHLPLVLIISISTIILLFIIILILLMIQKARKMKSHERKARPSLQGSNDYVYEVMMKTNGCPAAAPEQPTQNPYELV</sequence>
<evidence type="ECO:0000256" key="10">
    <source>
        <dbReference type="ARBA" id="ARBA00023319"/>
    </source>
</evidence>
<evidence type="ECO:0000256" key="2">
    <source>
        <dbReference type="ARBA" id="ARBA00022475"/>
    </source>
</evidence>
<evidence type="ECO:0000256" key="7">
    <source>
        <dbReference type="ARBA" id="ARBA00023157"/>
    </source>
</evidence>
<evidence type="ECO:0000256" key="3">
    <source>
        <dbReference type="ARBA" id="ARBA00022692"/>
    </source>
</evidence>
<dbReference type="GO" id="GO:0042102">
    <property type="term" value="P:positive regulation of T cell proliferation"/>
    <property type="evidence" value="ECO:0007669"/>
    <property type="project" value="TreeGrafter"/>
</dbReference>
<protein>
    <submittedName>
        <fullName evidence="16">Uncharacterized protein LOC102215651</fullName>
    </submittedName>
</protein>
<evidence type="ECO:0000256" key="13">
    <source>
        <dbReference type="SAM" id="SignalP"/>
    </source>
</evidence>
<evidence type="ECO:0000256" key="8">
    <source>
        <dbReference type="ARBA" id="ARBA00023170"/>
    </source>
</evidence>
<evidence type="ECO:0000256" key="1">
    <source>
        <dbReference type="ARBA" id="ARBA00004251"/>
    </source>
</evidence>
<keyword evidence="15" id="KW-1185">Reference proteome</keyword>
<name>A0A9Y6JBK9_9CICH</name>
<dbReference type="RefSeq" id="XP_013767077.1">
    <property type="nucleotide sequence ID" value="XM_013911623.1"/>
</dbReference>
<feature type="signal peptide" evidence="13">
    <location>
        <begin position="1"/>
        <end position="21"/>
    </location>
</feature>
<feature type="domain" description="Ig-like" evidence="14">
    <location>
        <begin position="37"/>
        <end position="139"/>
    </location>
</feature>
<dbReference type="InterPro" id="IPR013106">
    <property type="entry name" value="Ig_V-set"/>
</dbReference>
<keyword evidence="7" id="KW-1015">Disulfide bond</keyword>
<dbReference type="InterPro" id="IPR013783">
    <property type="entry name" value="Ig-like_fold"/>
</dbReference>
<proteinExistence type="predicted"/>
<feature type="transmembrane region" description="Helical" evidence="12">
    <location>
        <begin position="336"/>
        <end position="358"/>
    </location>
</feature>
<evidence type="ECO:0000256" key="5">
    <source>
        <dbReference type="ARBA" id="ARBA00022989"/>
    </source>
</evidence>
<evidence type="ECO:0000256" key="6">
    <source>
        <dbReference type="ARBA" id="ARBA00023136"/>
    </source>
</evidence>
<dbReference type="SUPFAM" id="SSF48726">
    <property type="entry name" value="Immunoglobulin"/>
    <property type="match status" value="2"/>
</dbReference>
<evidence type="ECO:0000256" key="4">
    <source>
        <dbReference type="ARBA" id="ARBA00022729"/>
    </source>
</evidence>
<dbReference type="PROSITE" id="PS50835">
    <property type="entry name" value="IG_LIKE"/>
    <property type="match status" value="2"/>
</dbReference>
<evidence type="ECO:0000256" key="12">
    <source>
        <dbReference type="SAM" id="Phobius"/>
    </source>
</evidence>
<dbReference type="InterPro" id="IPR051713">
    <property type="entry name" value="T-cell_Activation_Regulation"/>
</dbReference>
<accession>A0A9Y6JBK9</accession>